<accession>A0A7G3ZG24</accession>
<keyword evidence="2" id="KW-1185">Reference proteome</keyword>
<protein>
    <submittedName>
        <fullName evidence="1">Uncharacterized protein</fullName>
    </submittedName>
</protein>
<dbReference type="RefSeq" id="XP_037139135.1">
    <property type="nucleotide sequence ID" value="XM_037283239.1"/>
</dbReference>
<gene>
    <name evidence="1" type="ORF">HG536_0C06290</name>
</gene>
<dbReference type="GeneID" id="59325596"/>
<sequence length="232" mass="26666">MERSISSEDALQAYIESLESHIHLKRDLLKQVRNATDEIPEAIEPKGDWKDLLSKPLFRPDRSDPIGLSLASVSQTTRLESTKAWINEKEKHLIELGQMIRDQKDINNDLIVLIDLLNRKLETMALTSERERPKTPEELNRQLHSSLETFVKNILSVDMVDAEQAGNDLSEEVFTLIRRLLSHDDTLEVADFHKCSKKLFRLLLRSNLVTVSESPNNVRHVKLLDFASYDLS</sequence>
<dbReference type="CDD" id="cd22646">
    <property type="entry name" value="MCM22_CTD"/>
    <property type="match status" value="1"/>
</dbReference>
<proteinExistence type="predicted"/>
<organism evidence="1 2">
    <name type="scientific">Torulaspora globosa</name>
    <dbReference type="NCBI Taxonomy" id="48254"/>
    <lineage>
        <taxon>Eukaryota</taxon>
        <taxon>Fungi</taxon>
        <taxon>Dikarya</taxon>
        <taxon>Ascomycota</taxon>
        <taxon>Saccharomycotina</taxon>
        <taxon>Saccharomycetes</taxon>
        <taxon>Saccharomycetales</taxon>
        <taxon>Saccharomycetaceae</taxon>
        <taxon>Torulaspora</taxon>
    </lineage>
</organism>
<reference evidence="1 2" key="1">
    <citation type="submission" date="2020-06" db="EMBL/GenBank/DDBJ databases">
        <title>The yeast mating-type switching endonuclease HO is a domesticated member of an unorthodox homing genetic element family.</title>
        <authorList>
            <person name="Coughlan A.Y."/>
            <person name="Lombardi L."/>
            <person name="Braun-Galleani S."/>
            <person name="Martos A.R."/>
            <person name="Galeote V."/>
            <person name="Bigey F."/>
            <person name="Dequin S."/>
            <person name="Byrne K.P."/>
            <person name="Wolfe K.H."/>
        </authorList>
    </citation>
    <scope>NUCLEOTIDE SEQUENCE [LARGE SCALE GENOMIC DNA]</scope>
    <source>
        <strain evidence="1 2">CBS764</strain>
    </source>
</reference>
<evidence type="ECO:0000313" key="2">
    <source>
        <dbReference type="Proteomes" id="UP000515788"/>
    </source>
</evidence>
<name>A0A7G3ZG24_9SACH</name>
<dbReference type="OrthoDB" id="4035795at2759"/>
<evidence type="ECO:0000313" key="1">
    <source>
        <dbReference type="EMBL" id="QLL32460.1"/>
    </source>
</evidence>
<dbReference type="AlphaFoldDB" id="A0A7G3ZG24"/>
<dbReference type="EMBL" id="CP059248">
    <property type="protein sequence ID" value="QLL32460.1"/>
    <property type="molecule type" value="Genomic_DNA"/>
</dbReference>
<dbReference type="KEGG" id="tgb:HG536_0C06290"/>
<dbReference type="Proteomes" id="UP000515788">
    <property type="component" value="Chromosome 3"/>
</dbReference>